<dbReference type="HOGENOM" id="CLU_300614_0_0_1"/>
<dbReference type="EnsemblPlants" id="OB08G17710.1">
    <property type="protein sequence ID" value="OB08G17710.1"/>
    <property type="gene ID" value="OB08G17710"/>
</dbReference>
<dbReference type="STRING" id="4533.J3MRP2"/>
<evidence type="ECO:0008006" key="6">
    <source>
        <dbReference type="Google" id="ProtNLM"/>
    </source>
</evidence>
<dbReference type="GO" id="GO:0009507">
    <property type="term" value="C:chloroplast"/>
    <property type="evidence" value="ECO:0007669"/>
    <property type="project" value="TreeGrafter"/>
</dbReference>
<dbReference type="GO" id="GO:0005739">
    <property type="term" value="C:mitochondrion"/>
    <property type="evidence" value="ECO:0007669"/>
    <property type="project" value="TreeGrafter"/>
</dbReference>
<dbReference type="GO" id="GO:0016887">
    <property type="term" value="F:ATP hydrolysis activity"/>
    <property type="evidence" value="ECO:0007669"/>
    <property type="project" value="InterPro"/>
</dbReference>
<dbReference type="Proteomes" id="UP000006038">
    <property type="component" value="Chromosome 8"/>
</dbReference>
<dbReference type="PANTHER" id="PTHR12169:SF29">
    <property type="entry name" value="AFG1-LIKE ATPASE FAMILY PROTEIN"/>
    <property type="match status" value="1"/>
</dbReference>
<keyword evidence="5" id="KW-1185">Reference proteome</keyword>
<dbReference type="FunFam" id="3.40.50.300:FF:000856">
    <property type="entry name" value="AFG1-like ATPase isoform X1"/>
    <property type="match status" value="1"/>
</dbReference>
<dbReference type="GO" id="GO:0005524">
    <property type="term" value="F:ATP binding"/>
    <property type="evidence" value="ECO:0007669"/>
    <property type="project" value="UniProtKB-KW"/>
</dbReference>
<dbReference type="Pfam" id="PF03969">
    <property type="entry name" value="AFG1_ATPase"/>
    <property type="match status" value="1"/>
</dbReference>
<evidence type="ECO:0000256" key="3">
    <source>
        <dbReference type="ARBA" id="ARBA00022840"/>
    </source>
</evidence>
<accession>J3MRP2</accession>
<dbReference type="InterPro" id="IPR004242">
    <property type="entry name" value="Transposase_21"/>
</dbReference>
<reference evidence="4" key="2">
    <citation type="submission" date="2013-04" db="UniProtKB">
        <authorList>
            <consortium name="EnsemblPlants"/>
        </authorList>
    </citation>
    <scope>IDENTIFICATION</scope>
</reference>
<dbReference type="InterPro" id="IPR027417">
    <property type="entry name" value="P-loop_NTPase"/>
</dbReference>
<comment type="similarity">
    <text evidence="1">Belongs to the AFG1 ATPase family.</text>
</comment>
<evidence type="ECO:0000313" key="4">
    <source>
        <dbReference type="EnsemblPlants" id="OB08G17710.1"/>
    </source>
</evidence>
<dbReference type="Pfam" id="PF02992">
    <property type="entry name" value="Transposase_21"/>
    <property type="match status" value="1"/>
</dbReference>
<evidence type="ECO:0000256" key="2">
    <source>
        <dbReference type="ARBA" id="ARBA00022741"/>
    </source>
</evidence>
<dbReference type="NCBIfam" id="NF040713">
    <property type="entry name" value="ZapE"/>
    <property type="match status" value="1"/>
</dbReference>
<evidence type="ECO:0000256" key="1">
    <source>
        <dbReference type="ARBA" id="ARBA00010322"/>
    </source>
</evidence>
<reference evidence="4" key="1">
    <citation type="journal article" date="2013" name="Nat. Commun.">
        <title>Whole-genome sequencing of Oryza brachyantha reveals mechanisms underlying Oryza genome evolution.</title>
        <authorList>
            <person name="Chen J."/>
            <person name="Huang Q."/>
            <person name="Gao D."/>
            <person name="Wang J."/>
            <person name="Lang Y."/>
            <person name="Liu T."/>
            <person name="Li B."/>
            <person name="Bai Z."/>
            <person name="Luis Goicoechea J."/>
            <person name="Liang C."/>
            <person name="Chen C."/>
            <person name="Zhang W."/>
            <person name="Sun S."/>
            <person name="Liao Y."/>
            <person name="Zhang X."/>
            <person name="Yang L."/>
            <person name="Song C."/>
            <person name="Wang M."/>
            <person name="Shi J."/>
            <person name="Liu G."/>
            <person name="Liu J."/>
            <person name="Zhou H."/>
            <person name="Zhou W."/>
            <person name="Yu Q."/>
            <person name="An N."/>
            <person name="Chen Y."/>
            <person name="Cai Q."/>
            <person name="Wang B."/>
            <person name="Liu B."/>
            <person name="Min J."/>
            <person name="Huang Y."/>
            <person name="Wu H."/>
            <person name="Li Z."/>
            <person name="Zhang Y."/>
            <person name="Yin Y."/>
            <person name="Song W."/>
            <person name="Jiang J."/>
            <person name="Jackson S.A."/>
            <person name="Wing R.A."/>
            <person name="Wang J."/>
            <person name="Chen M."/>
        </authorList>
    </citation>
    <scope>NUCLEOTIDE SEQUENCE [LARGE SCALE GENOMIC DNA]</scope>
    <source>
        <strain evidence="4">cv. IRGC 101232</strain>
    </source>
</reference>
<dbReference type="SUPFAM" id="SSF52540">
    <property type="entry name" value="P-loop containing nucleoside triphosphate hydrolases"/>
    <property type="match status" value="1"/>
</dbReference>
<dbReference type="Gramene" id="OB08G17710.1">
    <property type="protein sequence ID" value="OB08G17710.1"/>
    <property type="gene ID" value="OB08G17710"/>
</dbReference>
<dbReference type="PANTHER" id="PTHR12169">
    <property type="entry name" value="ATPASE N2B"/>
    <property type="match status" value="1"/>
</dbReference>
<evidence type="ECO:0000313" key="5">
    <source>
        <dbReference type="Proteomes" id="UP000006038"/>
    </source>
</evidence>
<dbReference type="InterPro" id="IPR005654">
    <property type="entry name" value="ATPase_AFG1-like"/>
</dbReference>
<dbReference type="AlphaFoldDB" id="J3MRP2"/>
<sequence length="996" mass="114620">MENDSLNAILRDAEDADYNQKDYEKFTRLVSDSETPLYDGCKSNTKLSATLDLMKLKASNGWSNKRFTQLVRRIHACPNDCILYYKEYANLDTCPVCKASRFKRKDRIDEGKKLKRGGPAKVVWYLPIAARFKRILANPKEAELLRWHVKGRKSDGMLRHPADSMQWRNIDRIYPYFAEDSRNMRVCLCTDGINPFGDMSSCHSTWHVLIANYNLPPWLCFKRKYIMLCLLIQGPRQPGNNIDVFLEPVVDDLEILWNEGVQTWDSYEREKFNLRVLLFGTINGWPALGNLSGQSIKRMNAGINCKKNTRSLCLKHSRKMVYLGHSKWLPIRHRYRRMKRSFNGKNELLPAPKTLTGKEVYDMVQDVHNEFGKKRKPSTQKDKPLWKKKSIFWRLPYWKDLEEWDGRAVGDALRAVRDKPRTRVTVVTVPSAEAQLRFCGFYCYLVGSAGARYRGFHGKNGFGNPEKDSRTRFKKLLVELWLESKNTYRNMRAVVRSLRQLRRFAQLHADGHLSMNRLIKQQNALMLCSSASCSMSTVCYNREIDRYVSPSVELLRSKFSTVAADSIKDVARGGPMVEYERRIASGELVDGDNFQIDTIQQLQRLYEELVENEEACQLDRYQSSEKSGRSRWLWSRLITQPSTYSPVKGLYMYGGVGTGKTMLMDLFYEQLPANWRKKRIHFHDFMLNVHSRLQMHKGVSDPLEVVAAEISDEAIILCLDEFMVTDVADAMILNRLFRHLFSKGVILVSTSNRAPDQLYEGGLQRDLFLPFIDTLKDRCIAHPIGSAVDYRQLGSAEQGFYFVGKEYNTLLKQKFQTLIGNEKPRPQTVEVVMGRQLQVPLGANGCAYFPFEDLCDRPLGAADYFGLFKKFHTLALDGIPKFGSQNRTAAYRFITLVDVMYENKARLLCTAEAASIELFENVVTVAEAHKISPRSSRSQKTDDPDLCVDNELGFAKDRTISRLTEINSREYLEDFEARLRQQPLQGVDNGIDIVLA</sequence>
<protein>
    <recommendedName>
        <fullName evidence="6">AAA+ ATPase domain-containing protein</fullName>
    </recommendedName>
</protein>
<organism evidence="4">
    <name type="scientific">Oryza brachyantha</name>
    <name type="common">malo sina</name>
    <dbReference type="NCBI Taxonomy" id="4533"/>
    <lineage>
        <taxon>Eukaryota</taxon>
        <taxon>Viridiplantae</taxon>
        <taxon>Streptophyta</taxon>
        <taxon>Embryophyta</taxon>
        <taxon>Tracheophyta</taxon>
        <taxon>Spermatophyta</taxon>
        <taxon>Magnoliopsida</taxon>
        <taxon>Liliopsida</taxon>
        <taxon>Poales</taxon>
        <taxon>Poaceae</taxon>
        <taxon>BOP clade</taxon>
        <taxon>Oryzoideae</taxon>
        <taxon>Oryzeae</taxon>
        <taxon>Oryzinae</taxon>
        <taxon>Oryza</taxon>
    </lineage>
</organism>
<name>J3MRP2_ORYBR</name>
<proteinExistence type="inferred from homology"/>
<dbReference type="Gene3D" id="3.40.50.300">
    <property type="entry name" value="P-loop containing nucleotide triphosphate hydrolases"/>
    <property type="match status" value="1"/>
</dbReference>
<keyword evidence="2" id="KW-0547">Nucleotide-binding</keyword>
<dbReference type="eggNOG" id="KOG2383">
    <property type="taxonomic scope" value="Eukaryota"/>
</dbReference>
<keyword evidence="3" id="KW-0067">ATP-binding</keyword>